<feature type="transmembrane region" description="Helical" evidence="8">
    <location>
        <begin position="86"/>
        <end position="107"/>
    </location>
</feature>
<evidence type="ECO:0000256" key="2">
    <source>
        <dbReference type="ARBA" id="ARBA00010694"/>
    </source>
</evidence>
<evidence type="ECO:0000256" key="8">
    <source>
        <dbReference type="SAM" id="Phobius"/>
    </source>
</evidence>
<dbReference type="Proteomes" id="UP001201812">
    <property type="component" value="Unassembled WGS sequence"/>
</dbReference>
<comment type="caution">
    <text evidence="9">The sequence shown here is derived from an EMBL/GenBank/DDBJ whole genome shotgun (WGS) entry which is preliminary data.</text>
</comment>
<dbReference type="GO" id="GO:0005459">
    <property type="term" value="F:UDP-galactose transmembrane transporter activity"/>
    <property type="evidence" value="ECO:0007669"/>
    <property type="project" value="TreeGrafter"/>
</dbReference>
<sequence length="343" mass="38349">MTTHHKSQQQTWLEKVLNLLLSAGGIIVCYSAFSVYQEKITRKSYGENDERFSYMQALVFVQCAVNTVVALVAKRSGPKSMDNVPFLMYSMCSTSYFLAMLFSNLALEWVNFPTQVLGKSCKPIPVMIFGVIFAHKRYHWKKYVCVLAMVMGMAVFLYKDKSKPRSGKADLFEFGAGEMLVVASLAMDGVTGAVQDKIRHNYTTEKWSMMFFMNFYSAAFLAITLTATGELAAFIQFVQTYTFIVQDMLMFAIAGAAGQCFIFKIVTDFGPLPCSIVTTSRKLFSLFISVLLFGHPFSTRHMIGTAIVFSALFYDALESKRAHDKTGYKPVPKEGSPVAAKDS</sequence>
<protein>
    <submittedName>
        <fullName evidence="9">UAA transporter family domain-containing protein</fullName>
    </submittedName>
</protein>
<feature type="transmembrane region" description="Helical" evidence="8">
    <location>
        <begin position="248"/>
        <end position="266"/>
    </location>
</feature>
<feature type="transmembrane region" description="Helical" evidence="8">
    <location>
        <begin position="53"/>
        <end position="74"/>
    </location>
</feature>
<dbReference type="GO" id="GO:0005460">
    <property type="term" value="F:UDP-glucose transmembrane transporter activity"/>
    <property type="evidence" value="ECO:0007669"/>
    <property type="project" value="TreeGrafter"/>
</dbReference>
<evidence type="ECO:0000256" key="6">
    <source>
        <dbReference type="ARBA" id="ARBA00022989"/>
    </source>
</evidence>
<accession>A0AAD4NAZ9</accession>
<dbReference type="GO" id="GO:0005789">
    <property type="term" value="C:endoplasmic reticulum membrane"/>
    <property type="evidence" value="ECO:0007669"/>
    <property type="project" value="UniProtKB-SubCell"/>
</dbReference>
<keyword evidence="5" id="KW-0256">Endoplasmic reticulum</keyword>
<evidence type="ECO:0000256" key="7">
    <source>
        <dbReference type="ARBA" id="ARBA00023136"/>
    </source>
</evidence>
<keyword evidence="6 8" id="KW-1133">Transmembrane helix</keyword>
<dbReference type="SUPFAM" id="SSF103481">
    <property type="entry name" value="Multidrug resistance efflux transporter EmrE"/>
    <property type="match status" value="1"/>
</dbReference>
<feature type="transmembrane region" description="Helical" evidence="8">
    <location>
        <begin position="140"/>
        <end position="158"/>
    </location>
</feature>
<feature type="transmembrane region" description="Helical" evidence="8">
    <location>
        <begin position="170"/>
        <end position="187"/>
    </location>
</feature>
<evidence type="ECO:0000256" key="3">
    <source>
        <dbReference type="ARBA" id="ARBA00022448"/>
    </source>
</evidence>
<evidence type="ECO:0000313" key="9">
    <source>
        <dbReference type="EMBL" id="KAI1720772.1"/>
    </source>
</evidence>
<feature type="transmembrane region" description="Helical" evidence="8">
    <location>
        <begin position="286"/>
        <end position="314"/>
    </location>
</feature>
<evidence type="ECO:0000256" key="4">
    <source>
        <dbReference type="ARBA" id="ARBA00022692"/>
    </source>
</evidence>
<keyword evidence="4 8" id="KW-0812">Transmembrane</keyword>
<dbReference type="AlphaFoldDB" id="A0AAD4NAZ9"/>
<proteinExistence type="inferred from homology"/>
<dbReference type="Pfam" id="PF08449">
    <property type="entry name" value="UAA"/>
    <property type="match status" value="1"/>
</dbReference>
<dbReference type="EMBL" id="JAKKPZ010000005">
    <property type="protein sequence ID" value="KAI1720772.1"/>
    <property type="molecule type" value="Genomic_DNA"/>
</dbReference>
<evidence type="ECO:0000256" key="5">
    <source>
        <dbReference type="ARBA" id="ARBA00022824"/>
    </source>
</evidence>
<keyword evidence="7 8" id="KW-0472">Membrane</keyword>
<dbReference type="PANTHER" id="PTHR10778:SF10">
    <property type="entry name" value="SOLUTE CARRIER FAMILY 35 MEMBER B1"/>
    <property type="match status" value="1"/>
</dbReference>
<comment type="similarity">
    <text evidence="2">Belongs to the nucleotide-sugar transporter family. SLC35B subfamily.</text>
</comment>
<feature type="transmembrane region" description="Helical" evidence="8">
    <location>
        <begin position="207"/>
        <end position="227"/>
    </location>
</feature>
<dbReference type="GO" id="GO:0000139">
    <property type="term" value="C:Golgi membrane"/>
    <property type="evidence" value="ECO:0007669"/>
    <property type="project" value="TreeGrafter"/>
</dbReference>
<feature type="transmembrane region" description="Helical" evidence="8">
    <location>
        <begin position="12"/>
        <end position="33"/>
    </location>
</feature>
<keyword evidence="3" id="KW-0813">Transport</keyword>
<dbReference type="InterPro" id="IPR013657">
    <property type="entry name" value="SCL35B1-4/HUT1"/>
</dbReference>
<gene>
    <name evidence="9" type="ORF">DdX_05018</name>
</gene>
<evidence type="ECO:0000313" key="10">
    <source>
        <dbReference type="Proteomes" id="UP001201812"/>
    </source>
</evidence>
<comment type="subcellular location">
    <subcellularLocation>
        <location evidence="1">Endoplasmic reticulum membrane</location>
        <topology evidence="1">Multi-pass membrane protein</topology>
    </subcellularLocation>
</comment>
<reference evidence="9" key="1">
    <citation type="submission" date="2022-01" db="EMBL/GenBank/DDBJ databases">
        <title>Genome Sequence Resource for Two Populations of Ditylenchus destructor, the Migratory Endoparasitic Phytonematode.</title>
        <authorList>
            <person name="Zhang H."/>
            <person name="Lin R."/>
            <person name="Xie B."/>
        </authorList>
    </citation>
    <scope>NUCLEOTIDE SEQUENCE</scope>
    <source>
        <strain evidence="9">BazhouSP</strain>
    </source>
</reference>
<dbReference type="PANTHER" id="PTHR10778">
    <property type="entry name" value="SOLUTE CARRIER FAMILY 35 MEMBER B"/>
    <property type="match status" value="1"/>
</dbReference>
<dbReference type="InterPro" id="IPR037185">
    <property type="entry name" value="EmrE-like"/>
</dbReference>
<keyword evidence="10" id="KW-1185">Reference proteome</keyword>
<evidence type="ECO:0000256" key="1">
    <source>
        <dbReference type="ARBA" id="ARBA00004477"/>
    </source>
</evidence>
<name>A0AAD4NAZ9_9BILA</name>
<organism evidence="9 10">
    <name type="scientific">Ditylenchus destructor</name>
    <dbReference type="NCBI Taxonomy" id="166010"/>
    <lineage>
        <taxon>Eukaryota</taxon>
        <taxon>Metazoa</taxon>
        <taxon>Ecdysozoa</taxon>
        <taxon>Nematoda</taxon>
        <taxon>Chromadorea</taxon>
        <taxon>Rhabditida</taxon>
        <taxon>Tylenchina</taxon>
        <taxon>Tylenchomorpha</taxon>
        <taxon>Sphaerularioidea</taxon>
        <taxon>Anguinidae</taxon>
        <taxon>Anguininae</taxon>
        <taxon>Ditylenchus</taxon>
    </lineage>
</organism>